<dbReference type="GO" id="GO:0005886">
    <property type="term" value="C:plasma membrane"/>
    <property type="evidence" value="ECO:0007669"/>
    <property type="project" value="UniProtKB-SubCell"/>
</dbReference>
<evidence type="ECO:0000256" key="15">
    <source>
        <dbReference type="SAM" id="Phobius"/>
    </source>
</evidence>
<feature type="transmembrane region" description="Helical" evidence="15">
    <location>
        <begin position="763"/>
        <end position="781"/>
    </location>
</feature>
<evidence type="ECO:0000256" key="13">
    <source>
        <dbReference type="PIRSR" id="PIRSR601508-2"/>
    </source>
</evidence>
<dbReference type="Gene3D" id="3.40.190.10">
    <property type="entry name" value="Periplasmic binding protein-like II"/>
    <property type="match status" value="1"/>
</dbReference>
<dbReference type="PRINTS" id="PR00177">
    <property type="entry name" value="NMDARECEPTOR"/>
</dbReference>
<evidence type="ECO:0000256" key="8">
    <source>
        <dbReference type="ARBA" id="ARBA00023170"/>
    </source>
</evidence>
<dbReference type="GO" id="GO:0015276">
    <property type="term" value="F:ligand-gated monoatomic ion channel activity"/>
    <property type="evidence" value="ECO:0007669"/>
    <property type="project" value="InterPro"/>
</dbReference>
<feature type="binding site" evidence="12">
    <location>
        <position position="862"/>
    </location>
    <ligand>
        <name>L-glutamate</name>
        <dbReference type="ChEBI" id="CHEBI:29985"/>
    </ligand>
</feature>
<feature type="transmembrane region" description="Helical" evidence="15">
    <location>
        <begin position="692"/>
        <end position="712"/>
    </location>
</feature>
<feature type="non-terminal residue" evidence="17">
    <location>
        <position position="1"/>
    </location>
</feature>
<dbReference type="InterPro" id="IPR015683">
    <property type="entry name" value="Ionotropic_Glu_rcpt"/>
</dbReference>
<feature type="transmembrane region" description="Helical" evidence="15">
    <location>
        <begin position="732"/>
        <end position="751"/>
    </location>
</feature>
<keyword evidence="11" id="KW-0407">Ion channel</keyword>
<evidence type="ECO:0000256" key="14">
    <source>
        <dbReference type="SAM" id="Coils"/>
    </source>
</evidence>
<keyword evidence="8" id="KW-0675">Receptor</keyword>
<evidence type="ECO:0000313" key="17">
    <source>
        <dbReference type="EMBL" id="CAF1586934.1"/>
    </source>
</evidence>
<dbReference type="EMBL" id="CAJNOR010006140">
    <property type="protein sequence ID" value="CAF1586934.1"/>
    <property type="molecule type" value="Genomic_DNA"/>
</dbReference>
<dbReference type="SUPFAM" id="SSF53850">
    <property type="entry name" value="Periplasmic binding protein-like II"/>
    <property type="match status" value="1"/>
</dbReference>
<evidence type="ECO:0000256" key="9">
    <source>
        <dbReference type="ARBA" id="ARBA00023180"/>
    </source>
</evidence>
<gene>
    <name evidence="17" type="ORF">XAT740_LOCUS46126</name>
</gene>
<protein>
    <recommendedName>
        <fullName evidence="16">Ionotropic glutamate receptor C-terminal domain-containing protein</fullName>
    </recommendedName>
</protein>
<evidence type="ECO:0000256" key="3">
    <source>
        <dbReference type="ARBA" id="ARBA00022475"/>
    </source>
</evidence>
<comment type="caution">
    <text evidence="17">The sequence shown here is derived from an EMBL/GenBank/DDBJ whole genome shotgun (WGS) entry which is preliminary data.</text>
</comment>
<evidence type="ECO:0000256" key="1">
    <source>
        <dbReference type="ARBA" id="ARBA00004651"/>
    </source>
</evidence>
<keyword evidence="14" id="KW-0175">Coiled coil</keyword>
<organism evidence="17 18">
    <name type="scientific">Adineta ricciae</name>
    <name type="common">Rotifer</name>
    <dbReference type="NCBI Taxonomy" id="249248"/>
    <lineage>
        <taxon>Eukaryota</taxon>
        <taxon>Metazoa</taxon>
        <taxon>Spiralia</taxon>
        <taxon>Gnathifera</taxon>
        <taxon>Rotifera</taxon>
        <taxon>Eurotatoria</taxon>
        <taxon>Bdelloidea</taxon>
        <taxon>Adinetida</taxon>
        <taxon>Adinetidae</taxon>
        <taxon>Adineta</taxon>
    </lineage>
</organism>
<feature type="transmembrane region" description="Helical" evidence="15">
    <location>
        <begin position="61"/>
        <end position="80"/>
    </location>
</feature>
<evidence type="ECO:0000256" key="10">
    <source>
        <dbReference type="ARBA" id="ARBA00023286"/>
    </source>
</evidence>
<evidence type="ECO:0000256" key="6">
    <source>
        <dbReference type="ARBA" id="ARBA00023065"/>
    </source>
</evidence>
<dbReference type="InterPro" id="IPR001508">
    <property type="entry name" value="Iono_Glu_rcpt_met"/>
</dbReference>
<evidence type="ECO:0000256" key="12">
    <source>
        <dbReference type="PIRSR" id="PIRSR601508-1"/>
    </source>
</evidence>
<feature type="coiled-coil region" evidence="14">
    <location>
        <begin position="1085"/>
        <end position="1119"/>
    </location>
</feature>
<evidence type="ECO:0000256" key="4">
    <source>
        <dbReference type="ARBA" id="ARBA00022692"/>
    </source>
</evidence>
<comment type="subcellular location">
    <subcellularLocation>
        <location evidence="1">Cell membrane</location>
        <topology evidence="1">Multi-pass membrane protein</topology>
    </subcellularLocation>
</comment>
<accession>A0A815ZRX5</accession>
<keyword evidence="9" id="KW-0325">Glycoprotein</keyword>
<dbReference type="Pfam" id="PF00060">
    <property type="entry name" value="Lig_chan"/>
    <property type="match status" value="1"/>
</dbReference>
<evidence type="ECO:0000256" key="2">
    <source>
        <dbReference type="ARBA" id="ARBA00022448"/>
    </source>
</evidence>
<dbReference type="GO" id="GO:0038023">
    <property type="term" value="F:signaling receptor activity"/>
    <property type="evidence" value="ECO:0007669"/>
    <property type="project" value="InterPro"/>
</dbReference>
<feature type="site" description="Interaction with the cone snail toxin Con-ikot-ikot" evidence="13">
    <location>
        <position position="827"/>
    </location>
</feature>
<keyword evidence="5 15" id="KW-1133">Transmembrane helix</keyword>
<keyword evidence="2" id="KW-0813">Transport</keyword>
<keyword evidence="3" id="KW-1003">Cell membrane</keyword>
<keyword evidence="7 15" id="KW-0472">Membrane</keyword>
<evidence type="ECO:0000256" key="5">
    <source>
        <dbReference type="ARBA" id="ARBA00022989"/>
    </source>
</evidence>
<dbReference type="Proteomes" id="UP000663828">
    <property type="component" value="Unassembled WGS sequence"/>
</dbReference>
<sequence>RCCHCRQRYCRLWFPTSPTTALIIPDAAVFARSNNLFIDSSTTIMFDYVCQRSLSARSLPLFSASIIMFLNLFSLCLHGIESQSIVEPSLKTIFQLRSAQFTNVPQRKGLRVIYFREFSRPINESFLTSDIQNFSRTFAIDFKLNIFDQNKAFSITKLCTLISQERRDTILVADSYTKEIDLLSRSLKLPTIALINRYQLVQGKLHNPYLFKLMPDVIEEAKAMVDAMDNRAVYTRIALIYDTSLDMVEYRLSYLRLAKQYIIYRAHLPRISLSYELHRTARVIIYDLTQIDTDLILCLMSTERQLQFLRLIKDYGSVSTVQLLLNRTSWWFASRMNEPFALHYFPKVHTASADRSRTLSHFPSTSIKLVLNAVVKTYVRVKNISYLSSLFIGPSTCDSPLEGSQLKKTHIFIKLFTNYTEWNCEFRFGSGVDPLLFEPNTLTWRVPTIFMAHTEHSCQGLLTRTFYTGTNNADYFFRSCRPMTSPLRKGSSAQENSTTRSSSNALADITQFHSMFGTLWNDLTTECRFISMEKLLQTLIIVGVVEPPYIFVSDAQISSDFHCNYGIPCYQIDPPLTNQTIDALFFHSNNHSPPHCCYGISINLLLRMEDLNVISALKMTKLFVFADKPNKWLALIQTLHNRRAHLSISAIPYESFLARSLELTPPFYHSSYVILSAPAIKRPSLGAFLQPFSWTTWCMIFLVLNATALFEIFFEWHSPYGLTPKGRRRHKVFSLASALTLSWSIVFSHTFKTKSPKCWSNRFLGNVWGGFGIVFIAIYTAKLASFMVEIDEAQSETKVQDILKYCVTTRKCVIGVVANTSDEEYMRHFFANTLYPYLNYVPSYAQGIESLRNRSITHLFMDHSMARYYLTREVFKAIRSSDDNFGTFGLSLGFSKVDADFKTNITNILLSYVDKGIIQRLHDDWYVYENCETKRLTENRMLPVERLMGVFILLAAGMLVGVVILGLEWLTFKYGVPYWRKRQSSGWMFCSQRLYAAVNASDETYSEAYRTSKTQSFRHIGERLHNHASRSGSLNLRVVDVPKLLCTTYQLKEQMHKYHEQQEQEQELDSSILPPNGDIRCLSQLNGDEEEQKLIRTRIDELEKELDQLKSQLIKFADD</sequence>
<feature type="transmembrane region" description="Helical" evidence="15">
    <location>
        <begin position="950"/>
        <end position="972"/>
    </location>
</feature>
<dbReference type="PANTHER" id="PTHR18966">
    <property type="entry name" value="IONOTROPIC GLUTAMATE RECEPTOR"/>
    <property type="match status" value="1"/>
</dbReference>
<evidence type="ECO:0000259" key="16">
    <source>
        <dbReference type="Pfam" id="PF00060"/>
    </source>
</evidence>
<evidence type="ECO:0000313" key="18">
    <source>
        <dbReference type="Proteomes" id="UP000663828"/>
    </source>
</evidence>
<keyword evidence="4 15" id="KW-0812">Transmembrane</keyword>
<keyword evidence="10" id="KW-1071">Ligand-gated ion channel</keyword>
<feature type="domain" description="Ionotropic glutamate receptor C-terminal" evidence="16">
    <location>
        <begin position="693"/>
        <end position="958"/>
    </location>
</feature>
<keyword evidence="18" id="KW-1185">Reference proteome</keyword>
<dbReference type="InterPro" id="IPR001320">
    <property type="entry name" value="Iontro_rcpt_C"/>
</dbReference>
<keyword evidence="6" id="KW-0406">Ion transport</keyword>
<dbReference type="AlphaFoldDB" id="A0A815ZRX5"/>
<proteinExistence type="predicted"/>
<name>A0A815ZRX5_ADIRI</name>
<evidence type="ECO:0000256" key="7">
    <source>
        <dbReference type="ARBA" id="ARBA00023136"/>
    </source>
</evidence>
<evidence type="ECO:0000256" key="11">
    <source>
        <dbReference type="ARBA" id="ARBA00023303"/>
    </source>
</evidence>
<reference evidence="17" key="1">
    <citation type="submission" date="2021-02" db="EMBL/GenBank/DDBJ databases">
        <authorList>
            <person name="Nowell W R."/>
        </authorList>
    </citation>
    <scope>NUCLEOTIDE SEQUENCE</scope>
</reference>
<dbReference type="Gene3D" id="1.10.287.70">
    <property type="match status" value="1"/>
</dbReference>
<feature type="binding site" evidence="12">
    <location>
        <position position="821"/>
    </location>
    <ligand>
        <name>L-glutamate</name>
        <dbReference type="ChEBI" id="CHEBI:29985"/>
    </ligand>
</feature>